<dbReference type="AlphaFoldDB" id="A0A1Y6MDG7"/>
<protein>
    <submittedName>
        <fullName evidence="1">Uncharacterized protein</fullName>
    </submittedName>
</protein>
<keyword evidence="2" id="KW-1185">Reference proteome</keyword>
<accession>A0A1Y6MDG7</accession>
<dbReference type="EMBL" id="FYAK01000002">
    <property type="protein sequence ID" value="SMY34574.1"/>
    <property type="molecule type" value="Genomic_DNA"/>
</dbReference>
<evidence type="ECO:0000313" key="2">
    <source>
        <dbReference type="Proteomes" id="UP000195963"/>
    </source>
</evidence>
<evidence type="ECO:0000313" key="1">
    <source>
        <dbReference type="EMBL" id="SMY34574.1"/>
    </source>
</evidence>
<dbReference type="Proteomes" id="UP000195963">
    <property type="component" value="Unassembled WGS sequence"/>
</dbReference>
<sequence>MTSWKKITLTRQTTYNSSVIIDAVYPPEFEHNISAEIQHLQAIYHCLHSFKKDVISIICSYDGRLVKLTELQNK</sequence>
<proteinExistence type="predicted"/>
<reference evidence="2" key="1">
    <citation type="submission" date="2017-06" db="EMBL/GenBank/DDBJ databases">
        <authorList>
            <person name="Rodrigo-Torres L."/>
            <person name="Arahal R.D."/>
            <person name="Lucena T."/>
        </authorList>
    </citation>
    <scope>NUCLEOTIDE SEQUENCE [LARGE SCALE GENOMIC DNA]</scope>
    <source>
        <strain evidence="2">CECT 9190</strain>
    </source>
</reference>
<name>A0A1Y6MDG7_9GAMM</name>
<organism evidence="1 2">
    <name type="scientific">Photobacterium malacitanum</name>
    <dbReference type="NCBI Taxonomy" id="2204294"/>
    <lineage>
        <taxon>Bacteria</taxon>
        <taxon>Pseudomonadati</taxon>
        <taxon>Pseudomonadota</taxon>
        <taxon>Gammaproteobacteria</taxon>
        <taxon>Vibrionales</taxon>
        <taxon>Vibrionaceae</taxon>
        <taxon>Photobacterium</taxon>
    </lineage>
</organism>
<gene>
    <name evidence="1" type="ORF">PMAL9190_01737</name>
</gene>